<dbReference type="InterPro" id="IPR008928">
    <property type="entry name" value="6-hairpin_glycosidase_sf"/>
</dbReference>
<dbReference type="KEGG" id="eth:CK496_08350"/>
<sequence length="561" mass="65819">MFVQTTENSLASIKEIIDQVETSATNKLLIVSTGDFSERGRVIEFYGNNFKTIWNNFLSAYKINQFNQAPYLRIDILTKETKIDFTQFLAGLKKVRRNNYVDFNVRIDGLRKRSFLMEELVANAILKPSKAHKVGKNLPDLQIDEQNYRGYVKRKYGRNEQDLSYLQRSDFYLFETKSYYFEEGQLLPIKDYGNGNRIREISRENLAQMTDLVIAKGSSYLENQLTSTGKFIYGYYPCYDQPIKGYNSVRHFSSLYALAEAAEYFSDQKMLASVKDGLLWGMEHLTVELDDYLFIKEQLTKDVEYKLGAQATAILAVSKYVELTQDEQFHSFLQELIRVVEDKFLTAEKKTIHVLDGQLQVKEQFRIVYYDGEILFALLRAYEILKQQEILAICEGLMAQFVANNYQKYHDHWLSYATNELLKYQQKKEYYQFGLKNALENINFIDKRDTAYPTMLELLVAASKMMTKLEVSPFRKEIFPLDEDFFQAKSRINQVMEKRALHEITTGVMFPEFAQFFKQPAVVCYGFFARHDRFRMRIDDAEHFLSGLINYRMHTNKEEGF</sequence>
<protein>
    <submittedName>
        <fullName evidence="1">Glycosyl transferase family 1</fullName>
    </submittedName>
</protein>
<dbReference type="RefSeq" id="WP_067480761.1">
    <property type="nucleotide sequence ID" value="NZ_BJUG01000003.1"/>
</dbReference>
<dbReference type="GO" id="GO:0005975">
    <property type="term" value="P:carbohydrate metabolic process"/>
    <property type="evidence" value="ECO:0007669"/>
    <property type="project" value="InterPro"/>
</dbReference>
<dbReference type="Gene3D" id="1.50.10.10">
    <property type="match status" value="1"/>
</dbReference>
<keyword evidence="3" id="KW-1185">Reference proteome</keyword>
<evidence type="ECO:0000313" key="2">
    <source>
        <dbReference type="EMBL" id="OAQ56987.1"/>
    </source>
</evidence>
<reference evidence="1 4" key="2">
    <citation type="submission" date="2019-07" db="EMBL/GenBank/DDBJ databases">
        <title>Whole genome shotgun sequence of Enterococcus thailandicus NBRC 101867.</title>
        <authorList>
            <person name="Hosoyama A."/>
            <person name="Uohara A."/>
            <person name="Ohji S."/>
            <person name="Ichikawa N."/>
        </authorList>
    </citation>
    <scope>NUCLEOTIDE SEQUENCE [LARGE SCALE GENOMIC DNA]</scope>
    <source>
        <strain evidence="1 4">NBRC 101867</strain>
    </source>
</reference>
<keyword evidence="1" id="KW-0808">Transferase</keyword>
<reference evidence="2 3" key="1">
    <citation type="submission" date="2016-04" db="EMBL/GenBank/DDBJ databases">
        <title>Draft genome of an Enterococcus thailandicus strain isolated from bovine feces.</title>
        <authorList>
            <person name="Beukers A.G."/>
            <person name="Zaheer R."/>
            <person name="Goji N."/>
            <person name="Cook S.R."/>
            <person name="Amoako K."/>
            <person name="Chaves A.V."/>
            <person name="Ward M.P."/>
            <person name="Mcallister T.A."/>
        </authorList>
    </citation>
    <scope>NUCLEOTIDE SEQUENCE [LARGE SCALE GENOMIC DNA]</scope>
    <source>
        <strain evidence="2 3">F0711D 46</strain>
    </source>
</reference>
<accession>A0A179EUU1</accession>
<dbReference type="GO" id="GO:0016740">
    <property type="term" value="F:transferase activity"/>
    <property type="evidence" value="ECO:0007669"/>
    <property type="project" value="UniProtKB-KW"/>
</dbReference>
<dbReference type="EMBL" id="LWMN01000001">
    <property type="protein sequence ID" value="OAQ56987.1"/>
    <property type="molecule type" value="Genomic_DNA"/>
</dbReference>
<dbReference type="GeneID" id="77487651"/>
<evidence type="ECO:0000313" key="1">
    <source>
        <dbReference type="EMBL" id="GEK36400.1"/>
    </source>
</evidence>
<dbReference type="EMBL" id="BJUG01000003">
    <property type="protein sequence ID" value="GEK36400.1"/>
    <property type="molecule type" value="Genomic_DNA"/>
</dbReference>
<dbReference type="InterPro" id="IPR012341">
    <property type="entry name" value="6hp_glycosidase-like_sf"/>
</dbReference>
<evidence type="ECO:0000313" key="4">
    <source>
        <dbReference type="Proteomes" id="UP000321361"/>
    </source>
</evidence>
<dbReference type="Proteomes" id="UP000321361">
    <property type="component" value="Unassembled WGS sequence"/>
</dbReference>
<dbReference type="PATRIC" id="fig|417368.6.peg.175"/>
<dbReference type="OrthoDB" id="9810718at2"/>
<name>A0A179EUU1_ENTTH</name>
<dbReference type="SUPFAM" id="SSF48208">
    <property type="entry name" value="Six-hairpin glycosidases"/>
    <property type="match status" value="1"/>
</dbReference>
<gene>
    <name evidence="2" type="ORF">A6E74_01025</name>
    <name evidence="1" type="ORF">ETH01_06870</name>
</gene>
<comment type="caution">
    <text evidence="2">The sequence shown here is derived from an EMBL/GenBank/DDBJ whole genome shotgun (WGS) entry which is preliminary data.</text>
</comment>
<dbReference type="AlphaFoldDB" id="A0A179EUU1"/>
<dbReference type="Proteomes" id="UP000078516">
    <property type="component" value="Unassembled WGS sequence"/>
</dbReference>
<proteinExistence type="predicted"/>
<organism evidence="2 3">
    <name type="scientific">Enterococcus thailandicus</name>
    <dbReference type="NCBI Taxonomy" id="417368"/>
    <lineage>
        <taxon>Bacteria</taxon>
        <taxon>Bacillati</taxon>
        <taxon>Bacillota</taxon>
        <taxon>Bacilli</taxon>
        <taxon>Lactobacillales</taxon>
        <taxon>Enterococcaceae</taxon>
        <taxon>Enterococcus</taxon>
    </lineage>
</organism>
<evidence type="ECO:0000313" key="3">
    <source>
        <dbReference type="Proteomes" id="UP000078516"/>
    </source>
</evidence>